<keyword evidence="1" id="KW-0647">Proteasome</keyword>
<dbReference type="EMBL" id="JANBPW010001723">
    <property type="protein sequence ID" value="KAJ1943372.1"/>
    <property type="molecule type" value="Genomic_DNA"/>
</dbReference>
<gene>
    <name evidence="1" type="primary">STS1</name>
    <name evidence="1" type="ORF">FBU59_002930</name>
</gene>
<accession>A0ACC1J9P4</accession>
<comment type="caution">
    <text evidence="1">The sequence shown here is derived from an EMBL/GenBank/DDBJ whole genome shotgun (WGS) entry which is preliminary data.</text>
</comment>
<proteinExistence type="predicted"/>
<dbReference type="Proteomes" id="UP001150603">
    <property type="component" value="Unassembled WGS sequence"/>
</dbReference>
<reference evidence="1" key="1">
    <citation type="submission" date="2022-07" db="EMBL/GenBank/DDBJ databases">
        <title>Phylogenomic reconstructions and comparative analyses of Kickxellomycotina fungi.</title>
        <authorList>
            <person name="Reynolds N.K."/>
            <person name="Stajich J.E."/>
            <person name="Barry K."/>
            <person name="Grigoriev I.V."/>
            <person name="Crous P."/>
            <person name="Smith M.E."/>
        </authorList>
    </citation>
    <scope>NUCLEOTIDE SEQUENCE</scope>
    <source>
        <strain evidence="1">NRRL 5244</strain>
    </source>
</reference>
<name>A0ACC1J9P4_9FUNG</name>
<evidence type="ECO:0000313" key="1">
    <source>
        <dbReference type="EMBL" id="KAJ1943372.1"/>
    </source>
</evidence>
<keyword evidence="2" id="KW-1185">Reference proteome</keyword>
<organism evidence="1 2">
    <name type="scientific">Linderina macrospora</name>
    <dbReference type="NCBI Taxonomy" id="4868"/>
    <lineage>
        <taxon>Eukaryota</taxon>
        <taxon>Fungi</taxon>
        <taxon>Fungi incertae sedis</taxon>
        <taxon>Zoopagomycota</taxon>
        <taxon>Kickxellomycotina</taxon>
        <taxon>Kickxellomycetes</taxon>
        <taxon>Kickxellales</taxon>
        <taxon>Kickxellaceae</taxon>
        <taxon>Linderina</taxon>
    </lineage>
</organism>
<protein>
    <submittedName>
        <fullName evidence="1">Tethering factor for nuclear proteasome sts1</fullName>
    </submittedName>
</protein>
<sequence>MEDTKPKDVTLDKLLEPLEEKDLRSLLDMLVAQNPGLATQVRDLVPKPTVNSACSQLVRLERRLLAAFPYNKSGPLADDYTYHRVRPALEELRDTIVMYLDHFTHYGLVSSRSTGTAVVQADNALTHPAEWFDLLAQATDIAMRMPKWDRREHNEIRRDTLRLLADGWLRAIIATARWSEEGHIVGRDMVSQWGYQLDHFYQNSGEPSLFQPPVQVFQQSFGQYCGPVVRGVSSHLPVETTPVPSL</sequence>
<evidence type="ECO:0000313" key="2">
    <source>
        <dbReference type="Proteomes" id="UP001150603"/>
    </source>
</evidence>